<feature type="region of interest" description="Disordered" evidence="1">
    <location>
        <begin position="449"/>
        <end position="599"/>
    </location>
</feature>
<protein>
    <submittedName>
        <fullName evidence="2">Uncharacterized protein</fullName>
    </submittedName>
</protein>
<feature type="compositionally biased region" description="Basic residues" evidence="1">
    <location>
        <begin position="458"/>
        <end position="470"/>
    </location>
</feature>
<dbReference type="Proteomes" id="UP000701801">
    <property type="component" value="Unassembled WGS sequence"/>
</dbReference>
<dbReference type="OrthoDB" id="3438093at2759"/>
<feature type="compositionally biased region" description="Polar residues" evidence="1">
    <location>
        <begin position="478"/>
        <end position="496"/>
    </location>
</feature>
<evidence type="ECO:0000256" key="1">
    <source>
        <dbReference type="SAM" id="MobiDB-lite"/>
    </source>
</evidence>
<feature type="compositionally biased region" description="Basic and acidic residues" evidence="1">
    <location>
        <begin position="564"/>
        <end position="573"/>
    </location>
</feature>
<evidence type="ECO:0000313" key="2">
    <source>
        <dbReference type="EMBL" id="CAG8970684.1"/>
    </source>
</evidence>
<gene>
    <name evidence="2" type="ORF">HYALB_00003439</name>
</gene>
<proteinExistence type="predicted"/>
<reference evidence="2" key="1">
    <citation type="submission" date="2021-07" db="EMBL/GenBank/DDBJ databases">
        <authorList>
            <person name="Durling M."/>
        </authorList>
    </citation>
    <scope>NUCLEOTIDE SEQUENCE</scope>
</reference>
<feature type="compositionally biased region" description="Low complexity" evidence="1">
    <location>
        <begin position="521"/>
        <end position="537"/>
    </location>
</feature>
<feature type="compositionally biased region" description="Polar residues" evidence="1">
    <location>
        <begin position="347"/>
        <end position="356"/>
    </location>
</feature>
<feature type="compositionally biased region" description="Polar residues" evidence="1">
    <location>
        <begin position="507"/>
        <end position="520"/>
    </location>
</feature>
<dbReference type="EMBL" id="CAJVRM010000001">
    <property type="protein sequence ID" value="CAG8970684.1"/>
    <property type="molecule type" value="Genomic_DNA"/>
</dbReference>
<name>A0A9N9L8R9_9HELO</name>
<comment type="caution">
    <text evidence="2">The sequence shown here is derived from an EMBL/GenBank/DDBJ whole genome shotgun (WGS) entry which is preliminary data.</text>
</comment>
<dbReference type="AlphaFoldDB" id="A0A9N9L8R9"/>
<feature type="region of interest" description="Disordered" evidence="1">
    <location>
        <begin position="307"/>
        <end position="356"/>
    </location>
</feature>
<sequence length="599" mass="65067">MCTKHFIGFPCGHCSVPTLVKCPLVTSDPRFPICTNPAEQPHQSETVCHPCSRVLWNNEVLKKENEHKQLHRDGKCVCDTVFQNFEDTDVTVSTPQTPQAQYSWTERVVPWTPYPPFSMDMAMGQAASEPYGPVEMYRKLQYQLDEDRLAFAKQYIQEHPEQKLYYDHRGYIYLNAPDKIASPHELGVKVPASAQDIHGRPPLPPSSGRSNFVMYDQSFGRTDFERLDVIVLQLEARGYDPIAARAAYDADCASKVYGVQWDRVLSGPASGAGPYNYGGSGSGTPITPSQTYGAPAAGFDVVGPPNYTGSSNNYPTTSNASHTHGNSQISLASPNSAAPPPPPGYYTPNQAMNQTWNTTTQPYQPAFQPYNTVVEPQQPVSGYVANRGYGGGKYRQVRYGPGPRYHPEAPQPFSGAPNDFYTHPGARMAATNPSDNNIESLTQLENLNIGAGGPMQHMSHRAGSRAKGRRGSVGSYAKRTSQRTSQASKNGVSSHDNALPKVKLPNAGNTGVENEGNAQETTSTTTTPSLTAPNTPNIETQAAESASDAVESTAADPDTISNTEKLEKEEKTPSRPKSTTSSDCPDLTSPVIVRSQMAQ</sequence>
<keyword evidence="3" id="KW-1185">Reference proteome</keyword>
<accession>A0A9N9L8R9</accession>
<feature type="compositionally biased region" description="Polar residues" evidence="1">
    <location>
        <begin position="307"/>
        <end position="329"/>
    </location>
</feature>
<organism evidence="2 3">
    <name type="scientific">Hymenoscyphus albidus</name>
    <dbReference type="NCBI Taxonomy" id="595503"/>
    <lineage>
        <taxon>Eukaryota</taxon>
        <taxon>Fungi</taxon>
        <taxon>Dikarya</taxon>
        <taxon>Ascomycota</taxon>
        <taxon>Pezizomycotina</taxon>
        <taxon>Leotiomycetes</taxon>
        <taxon>Helotiales</taxon>
        <taxon>Helotiaceae</taxon>
        <taxon>Hymenoscyphus</taxon>
    </lineage>
</organism>
<evidence type="ECO:0000313" key="3">
    <source>
        <dbReference type="Proteomes" id="UP000701801"/>
    </source>
</evidence>